<keyword evidence="2" id="KW-0732">Signal</keyword>
<keyword evidence="4" id="KW-1185">Reference proteome</keyword>
<name>B9R753_RICCO</name>
<dbReference type="GO" id="GO:0045087">
    <property type="term" value="P:innate immune response"/>
    <property type="evidence" value="ECO:0007669"/>
    <property type="project" value="InterPro"/>
</dbReference>
<reference evidence="4" key="1">
    <citation type="journal article" date="2010" name="Nat. Biotechnol.">
        <title>Draft genome sequence of the oilseed species Ricinus communis.</title>
        <authorList>
            <person name="Chan A.P."/>
            <person name="Crabtree J."/>
            <person name="Zhao Q."/>
            <person name="Lorenzi H."/>
            <person name="Orvis J."/>
            <person name="Puiu D."/>
            <person name="Melake-Berhan A."/>
            <person name="Jones K.M."/>
            <person name="Redman J."/>
            <person name="Chen G."/>
            <person name="Cahoon E.B."/>
            <person name="Gedil M."/>
            <person name="Stanke M."/>
            <person name="Haas B.J."/>
            <person name="Wortman J.R."/>
            <person name="Fraser-Liggett C.M."/>
            <person name="Ravel J."/>
            <person name="Rabinowicz P.D."/>
        </authorList>
    </citation>
    <scope>NUCLEOTIDE SEQUENCE [LARGE SCALE GENOMIC DNA]</scope>
    <source>
        <strain evidence="4">cv. Hale</strain>
    </source>
</reference>
<evidence type="ECO:0000256" key="2">
    <source>
        <dbReference type="SAM" id="SignalP"/>
    </source>
</evidence>
<feature type="chain" id="PRO_5002890763" evidence="2">
    <location>
        <begin position="29"/>
        <end position="152"/>
    </location>
</feature>
<dbReference type="eggNOG" id="ENOG502RZMZ">
    <property type="taxonomic scope" value="Eukaryota"/>
</dbReference>
<proteinExistence type="predicted"/>
<protein>
    <submittedName>
        <fullName evidence="3">Uncharacterized protein</fullName>
    </submittedName>
</protein>
<dbReference type="AlphaFoldDB" id="B9R753"/>
<dbReference type="PANTHER" id="PTHR34663">
    <property type="entry name" value="OS06G0637400 PROTEIN"/>
    <property type="match status" value="1"/>
</dbReference>
<sequence>MAIRFMSFTSTVLLILLLASSPFFISEARPLKLAKSPHMSYITSEGPSPGGRGHKYINAQTTGGIKHSGPAPGVGNYYTTKTPQTLGGIKHSGPSHGGEGNHHTTSTPRVFLGGIKHSGPSHGGQGNYYTTSAPQTLGGLKHSGPSPHGPGN</sequence>
<gene>
    <name evidence="3" type="ORF">RCOM_1588730</name>
</gene>
<accession>B9R753</accession>
<dbReference type="InParanoid" id="B9R753"/>
<dbReference type="InterPro" id="IPR044700">
    <property type="entry name" value="PIP2/PIPL1"/>
</dbReference>
<dbReference type="PANTHER" id="PTHR34663:SF11">
    <property type="entry name" value="DERMOKINE-LIKE"/>
    <property type="match status" value="1"/>
</dbReference>
<feature type="signal peptide" evidence="2">
    <location>
        <begin position="1"/>
        <end position="28"/>
    </location>
</feature>
<evidence type="ECO:0000313" key="4">
    <source>
        <dbReference type="Proteomes" id="UP000008311"/>
    </source>
</evidence>
<evidence type="ECO:0000313" key="3">
    <source>
        <dbReference type="EMBL" id="EEF52333.1"/>
    </source>
</evidence>
<organism evidence="3 4">
    <name type="scientific">Ricinus communis</name>
    <name type="common">Castor bean</name>
    <dbReference type="NCBI Taxonomy" id="3988"/>
    <lineage>
        <taxon>Eukaryota</taxon>
        <taxon>Viridiplantae</taxon>
        <taxon>Streptophyta</taxon>
        <taxon>Embryophyta</taxon>
        <taxon>Tracheophyta</taxon>
        <taxon>Spermatophyta</taxon>
        <taxon>Magnoliopsida</taxon>
        <taxon>eudicotyledons</taxon>
        <taxon>Gunneridae</taxon>
        <taxon>Pentapetalae</taxon>
        <taxon>rosids</taxon>
        <taxon>fabids</taxon>
        <taxon>Malpighiales</taxon>
        <taxon>Euphorbiaceae</taxon>
        <taxon>Acalyphoideae</taxon>
        <taxon>Acalypheae</taxon>
        <taxon>Ricinus</taxon>
    </lineage>
</organism>
<dbReference type="GO" id="GO:0050793">
    <property type="term" value="P:regulation of developmental process"/>
    <property type="evidence" value="ECO:0007669"/>
    <property type="project" value="InterPro"/>
</dbReference>
<evidence type="ECO:0000256" key="1">
    <source>
        <dbReference type="SAM" id="MobiDB-lite"/>
    </source>
</evidence>
<dbReference type="Proteomes" id="UP000008311">
    <property type="component" value="Unassembled WGS sequence"/>
</dbReference>
<dbReference type="EMBL" id="EQ973772">
    <property type="protein sequence ID" value="EEF52333.1"/>
    <property type="molecule type" value="Genomic_DNA"/>
</dbReference>
<feature type="region of interest" description="Disordered" evidence="1">
    <location>
        <begin position="42"/>
        <end position="152"/>
    </location>
</feature>